<reference evidence="4 5" key="1">
    <citation type="submission" date="2019-02" db="EMBL/GenBank/DDBJ databases">
        <title>Hyunsoonleella sp., isolated from marine sediment.</title>
        <authorList>
            <person name="Liu B.-T."/>
        </authorList>
    </citation>
    <scope>NUCLEOTIDE SEQUENCE [LARGE SCALE GENOMIC DNA]</scope>
    <source>
        <strain evidence="4 5">T58</strain>
    </source>
</reference>
<comment type="similarity">
    <text evidence="1">Belongs to the NAD(P)-dependent epimerase/dehydratase family. SDR39U1 subfamily.</text>
</comment>
<dbReference type="OrthoDB" id="9801773at2"/>
<dbReference type="Pfam" id="PF01370">
    <property type="entry name" value="Epimerase"/>
    <property type="match status" value="1"/>
</dbReference>
<feature type="domain" description="NAD-dependent epimerase/dehydratase" evidence="2">
    <location>
        <begin position="4"/>
        <end position="221"/>
    </location>
</feature>
<evidence type="ECO:0000259" key="3">
    <source>
        <dbReference type="Pfam" id="PF08338"/>
    </source>
</evidence>
<dbReference type="InterPro" id="IPR013549">
    <property type="entry name" value="DUF1731"/>
</dbReference>
<comment type="caution">
    <text evidence="4">The sequence shown here is derived from an EMBL/GenBank/DDBJ whole genome shotgun (WGS) entry which is preliminary data.</text>
</comment>
<dbReference type="NCBIfam" id="TIGR01777">
    <property type="entry name" value="yfcH"/>
    <property type="match status" value="1"/>
</dbReference>
<accession>A0A4V2JA10</accession>
<dbReference type="Gene3D" id="3.40.50.720">
    <property type="entry name" value="NAD(P)-binding Rossmann-like Domain"/>
    <property type="match status" value="1"/>
</dbReference>
<dbReference type="AlphaFoldDB" id="A0A4V2JA10"/>
<dbReference type="SUPFAM" id="SSF51735">
    <property type="entry name" value="NAD(P)-binding Rossmann-fold domains"/>
    <property type="match status" value="1"/>
</dbReference>
<dbReference type="PANTHER" id="PTHR11092">
    <property type="entry name" value="SUGAR NUCLEOTIDE EPIMERASE RELATED"/>
    <property type="match status" value="1"/>
</dbReference>
<dbReference type="Proteomes" id="UP000291142">
    <property type="component" value="Unassembled WGS sequence"/>
</dbReference>
<feature type="domain" description="DUF1731" evidence="3">
    <location>
        <begin position="263"/>
        <end position="296"/>
    </location>
</feature>
<dbReference type="InterPro" id="IPR010099">
    <property type="entry name" value="SDR39U1"/>
</dbReference>
<evidence type="ECO:0000256" key="1">
    <source>
        <dbReference type="ARBA" id="ARBA00009353"/>
    </source>
</evidence>
<name>A0A4V2JA10_9FLAO</name>
<evidence type="ECO:0000313" key="5">
    <source>
        <dbReference type="Proteomes" id="UP000291142"/>
    </source>
</evidence>
<dbReference type="Pfam" id="PF08338">
    <property type="entry name" value="DUF1731"/>
    <property type="match status" value="1"/>
</dbReference>
<gene>
    <name evidence="4" type="ORF">EYD45_13075</name>
</gene>
<dbReference type="RefSeq" id="WP_130965011.1">
    <property type="nucleotide sequence ID" value="NZ_SIRT01000012.1"/>
</dbReference>
<protein>
    <submittedName>
        <fullName evidence="4">TIGR01777 family protein</fullName>
    </submittedName>
</protein>
<dbReference type="PANTHER" id="PTHR11092:SF0">
    <property type="entry name" value="EPIMERASE FAMILY PROTEIN SDR39U1"/>
    <property type="match status" value="1"/>
</dbReference>
<dbReference type="EMBL" id="SIRT01000012">
    <property type="protein sequence ID" value="TBN01335.1"/>
    <property type="molecule type" value="Genomic_DNA"/>
</dbReference>
<keyword evidence="5" id="KW-1185">Reference proteome</keyword>
<dbReference type="InterPro" id="IPR036291">
    <property type="entry name" value="NAD(P)-bd_dom_sf"/>
</dbReference>
<evidence type="ECO:0000313" key="4">
    <source>
        <dbReference type="EMBL" id="TBN01335.1"/>
    </source>
</evidence>
<sequence length="300" mass="33777">MKTILIAGGTGFLGKILEDYFSKKEFTVKILTRNPKKENHIFWNAKDIGTWTRALEKIDVLINLTGKSVDCRYTKENKKLIYDSRIDATHLLGLAINLCDNPPKVWINSSTATIYRHSLDKEMCEKNSEVGDDFSMNIAKAWENTFNSIPNPKTRKIILRTSIVLGKKGGALIPLKNLTRFGLGGYQGSGNQKVSWIHELDFARSVDFLIENKQLSGIFNLCVPKPTSNTNLMQALRRALGIPFGINHSKLLLEIGAKIIGTETELILKSRNVIPKKLLENGFNFKYTNIENALLNLIKN</sequence>
<dbReference type="InterPro" id="IPR001509">
    <property type="entry name" value="Epimerase_deHydtase"/>
</dbReference>
<proteinExistence type="inferred from homology"/>
<evidence type="ECO:0000259" key="2">
    <source>
        <dbReference type="Pfam" id="PF01370"/>
    </source>
</evidence>
<organism evidence="4 5">
    <name type="scientific">Hyunsoonleella flava</name>
    <dbReference type="NCBI Taxonomy" id="2527939"/>
    <lineage>
        <taxon>Bacteria</taxon>
        <taxon>Pseudomonadati</taxon>
        <taxon>Bacteroidota</taxon>
        <taxon>Flavobacteriia</taxon>
        <taxon>Flavobacteriales</taxon>
        <taxon>Flavobacteriaceae</taxon>
    </lineage>
</organism>